<reference evidence="2 3" key="1">
    <citation type="journal article" date="2019" name="Emerg. Microbes Infect.">
        <title>Comprehensive subspecies identification of 175 nontuberculous mycobacteria species based on 7547 genomic profiles.</title>
        <authorList>
            <person name="Matsumoto Y."/>
            <person name="Kinjo T."/>
            <person name="Motooka D."/>
            <person name="Nabeya D."/>
            <person name="Jung N."/>
            <person name="Uechi K."/>
            <person name="Horii T."/>
            <person name="Iida T."/>
            <person name="Fujita J."/>
            <person name="Nakamura S."/>
        </authorList>
    </citation>
    <scope>NUCLEOTIDE SEQUENCE [LARGE SCALE GENOMIC DNA]</scope>
    <source>
        <strain evidence="2 3">JCM 30395</strain>
    </source>
</reference>
<dbReference type="RefSeq" id="WP_163694800.1">
    <property type="nucleotide sequence ID" value="NZ_AP022595.1"/>
</dbReference>
<organism evidence="2 3">
    <name type="scientific">Mycolicibacterium sarraceniae</name>
    <dbReference type="NCBI Taxonomy" id="1534348"/>
    <lineage>
        <taxon>Bacteria</taxon>
        <taxon>Bacillati</taxon>
        <taxon>Actinomycetota</taxon>
        <taxon>Actinomycetes</taxon>
        <taxon>Mycobacteriales</taxon>
        <taxon>Mycobacteriaceae</taxon>
        <taxon>Mycolicibacterium</taxon>
    </lineage>
</organism>
<sequence>MSICRVWGSYDGYPARYGVARYRLVVFPPGMTDTERRLLRLWRGWPLWGAALWVGLQIGGELAGMPETALIAGTMVYIAVGALTFALAGETRMRVRTLCAMTMAGHGDADRRYSMLRVMARALEQADLDLVQERITPLEHEARWWRVYDVLDSMASSAPLSRTSHTPSAISAATSKAQLPEGYTYSETVETRSCPRRDGCPPIVASRVRTRVIAPTAPVTPIQPSRRTIGPD</sequence>
<gene>
    <name evidence="2" type="ORF">MSAR_06820</name>
</gene>
<keyword evidence="1" id="KW-1133">Transmembrane helix</keyword>
<keyword evidence="1" id="KW-0812">Transmembrane</keyword>
<protein>
    <submittedName>
        <fullName evidence="2">Uncharacterized protein</fullName>
    </submittedName>
</protein>
<proteinExistence type="predicted"/>
<dbReference type="InterPro" id="IPR046719">
    <property type="entry name" value="DUF6611"/>
</dbReference>
<evidence type="ECO:0000256" key="1">
    <source>
        <dbReference type="SAM" id="Phobius"/>
    </source>
</evidence>
<feature type="transmembrane region" description="Helical" evidence="1">
    <location>
        <begin position="69"/>
        <end position="88"/>
    </location>
</feature>
<keyword evidence="1" id="KW-0472">Membrane</keyword>
<dbReference type="AlphaFoldDB" id="A0A7I7SNY0"/>
<feature type="transmembrane region" description="Helical" evidence="1">
    <location>
        <begin position="45"/>
        <end position="63"/>
    </location>
</feature>
<keyword evidence="3" id="KW-1185">Reference proteome</keyword>
<evidence type="ECO:0000313" key="2">
    <source>
        <dbReference type="EMBL" id="BBY57546.1"/>
    </source>
</evidence>
<dbReference type="Proteomes" id="UP000466445">
    <property type="component" value="Chromosome"/>
</dbReference>
<dbReference type="KEGG" id="msar:MSAR_06820"/>
<evidence type="ECO:0000313" key="3">
    <source>
        <dbReference type="Proteomes" id="UP000466445"/>
    </source>
</evidence>
<dbReference type="EMBL" id="AP022595">
    <property type="protein sequence ID" value="BBY57546.1"/>
    <property type="molecule type" value="Genomic_DNA"/>
</dbReference>
<name>A0A7I7SNY0_9MYCO</name>
<dbReference type="Pfam" id="PF20315">
    <property type="entry name" value="DUF6611"/>
    <property type="match status" value="1"/>
</dbReference>
<accession>A0A7I7SNY0</accession>